<keyword evidence="2" id="KW-1185">Reference proteome</keyword>
<accession>A0AAV0AFG1</accession>
<protein>
    <submittedName>
        <fullName evidence="1">Expressed protein</fullName>
    </submittedName>
</protein>
<sequence length="338" mass="38256">MIDIDSFDYITDSLNVLGDDIVSSKLLEQSNSQESIDRNNIVCDQVQSSENQILNAFENQAGSETVEGFEKYLIHESHLNHLSQTSNIYENMNLLPQVDTQNNIELHNSPGHFLHLVGEVKNHHIENIKKHLGLDDQTHGNEISHETGGSSGGEIFGDFHESIPHFGGPNFNSPLSSIHWNKEESPSVGFFRTSSSSNVILAQDLEETAVEKKRSTYEETIRDKTDTFQTSNSQTRFPKKRKITHELLKKQDVSITSIDSMPLSNVMDKTTDASEKNIKLELEKALEELLKMNSAMKLTHLFPYLGKIKEEHLDVNHIRSIFSPDKKRIIVAKRSATF</sequence>
<evidence type="ECO:0000313" key="2">
    <source>
        <dbReference type="Proteomes" id="UP001153365"/>
    </source>
</evidence>
<name>A0AAV0AFG1_PHAPC</name>
<dbReference type="AlphaFoldDB" id="A0AAV0AFG1"/>
<dbReference type="Proteomes" id="UP001153365">
    <property type="component" value="Unassembled WGS sequence"/>
</dbReference>
<organism evidence="1 2">
    <name type="scientific">Phakopsora pachyrhizi</name>
    <name type="common">Asian soybean rust disease fungus</name>
    <dbReference type="NCBI Taxonomy" id="170000"/>
    <lineage>
        <taxon>Eukaryota</taxon>
        <taxon>Fungi</taxon>
        <taxon>Dikarya</taxon>
        <taxon>Basidiomycota</taxon>
        <taxon>Pucciniomycotina</taxon>
        <taxon>Pucciniomycetes</taxon>
        <taxon>Pucciniales</taxon>
        <taxon>Phakopsoraceae</taxon>
        <taxon>Phakopsora</taxon>
    </lineage>
</organism>
<comment type="caution">
    <text evidence="1">The sequence shown here is derived from an EMBL/GenBank/DDBJ whole genome shotgun (WGS) entry which is preliminary data.</text>
</comment>
<proteinExistence type="predicted"/>
<dbReference type="EMBL" id="CALTRL010000162">
    <property type="protein sequence ID" value="CAH7666850.1"/>
    <property type="molecule type" value="Genomic_DNA"/>
</dbReference>
<evidence type="ECO:0000313" key="1">
    <source>
        <dbReference type="EMBL" id="CAH7666850.1"/>
    </source>
</evidence>
<gene>
    <name evidence="1" type="ORF">PPACK8108_LOCUS1207</name>
</gene>
<reference evidence="1" key="1">
    <citation type="submission" date="2022-06" db="EMBL/GenBank/DDBJ databases">
        <authorList>
            <consortium name="SYNGENTA / RWTH Aachen University"/>
        </authorList>
    </citation>
    <scope>NUCLEOTIDE SEQUENCE</scope>
</reference>